<proteinExistence type="predicted"/>
<accession>A0AA41MY43</accession>
<dbReference type="EMBL" id="JAATJV010371248">
    <property type="protein sequence ID" value="MBZ3880196.1"/>
    <property type="molecule type" value="Genomic_DNA"/>
</dbReference>
<name>A0AA41MY43_SCICA</name>
<comment type="caution">
    <text evidence="2">The sequence shown here is derived from an EMBL/GenBank/DDBJ whole genome shotgun (WGS) entry which is preliminary data.</text>
</comment>
<dbReference type="Proteomes" id="UP001166674">
    <property type="component" value="Unassembled WGS sequence"/>
</dbReference>
<evidence type="ECO:0000313" key="2">
    <source>
        <dbReference type="EMBL" id="MBZ3880196.1"/>
    </source>
</evidence>
<protein>
    <submittedName>
        <fullName evidence="2">Uncharacterized protein</fullName>
    </submittedName>
</protein>
<feature type="compositionally biased region" description="Basic residues" evidence="1">
    <location>
        <begin position="56"/>
        <end position="65"/>
    </location>
</feature>
<sequence length="240" mass="25169">MLTRNLRTCPGPLLLGLQAPSCAEAVVRSSRPGSGPWEPSGIQQRPSSPAGTAGSCRRRSRRRHCFGSSAAESRTNSPAAAAAAAASALTSPRTLRARPRAVAAALRARSVPAPGASKLRRGSSGGEESAGGWRAAWSNLADRERGPGRSNEGDLRPRAGIPQTEGRPTDRRLRLGKDLKVETDVQHLKEGIDDRSSEGGRAQRSRRLMDGAEKRLLSAGGRLSGSRALKSAVPGSEGES</sequence>
<feature type="compositionally biased region" description="Polar residues" evidence="1">
    <location>
        <begin position="41"/>
        <end position="50"/>
    </location>
</feature>
<feature type="region of interest" description="Disordered" evidence="1">
    <location>
        <begin position="27"/>
        <end position="240"/>
    </location>
</feature>
<evidence type="ECO:0000256" key="1">
    <source>
        <dbReference type="SAM" id="MobiDB-lite"/>
    </source>
</evidence>
<reference evidence="2" key="1">
    <citation type="submission" date="2020-03" db="EMBL/GenBank/DDBJ databases">
        <title>Studies in the Genomics of Life Span.</title>
        <authorList>
            <person name="Glass D."/>
        </authorList>
    </citation>
    <scope>NUCLEOTIDE SEQUENCE</scope>
    <source>
        <strain evidence="2">SUZIE</strain>
        <tissue evidence="2">Muscle</tissue>
    </source>
</reference>
<feature type="compositionally biased region" description="Low complexity" evidence="1">
    <location>
        <begin position="70"/>
        <end position="114"/>
    </location>
</feature>
<organism evidence="2 3">
    <name type="scientific">Sciurus carolinensis</name>
    <name type="common">Eastern gray squirrel</name>
    <dbReference type="NCBI Taxonomy" id="30640"/>
    <lineage>
        <taxon>Eukaryota</taxon>
        <taxon>Metazoa</taxon>
        <taxon>Chordata</taxon>
        <taxon>Craniata</taxon>
        <taxon>Vertebrata</taxon>
        <taxon>Euteleostomi</taxon>
        <taxon>Mammalia</taxon>
        <taxon>Eutheria</taxon>
        <taxon>Euarchontoglires</taxon>
        <taxon>Glires</taxon>
        <taxon>Rodentia</taxon>
        <taxon>Sciuromorpha</taxon>
        <taxon>Sciuridae</taxon>
        <taxon>Sciurinae</taxon>
        <taxon>Sciurini</taxon>
        <taxon>Sciurus</taxon>
    </lineage>
</organism>
<feature type="compositionally biased region" description="Basic and acidic residues" evidence="1">
    <location>
        <begin position="207"/>
        <end position="216"/>
    </location>
</feature>
<feature type="compositionally biased region" description="Basic and acidic residues" evidence="1">
    <location>
        <begin position="141"/>
        <end position="157"/>
    </location>
</feature>
<evidence type="ECO:0000313" key="3">
    <source>
        <dbReference type="Proteomes" id="UP001166674"/>
    </source>
</evidence>
<dbReference type="AlphaFoldDB" id="A0AA41MY43"/>
<feature type="compositionally biased region" description="Basic and acidic residues" evidence="1">
    <location>
        <begin position="167"/>
        <end position="198"/>
    </location>
</feature>
<gene>
    <name evidence="2" type="ORF">SUZIE_156730</name>
</gene>
<keyword evidence="3" id="KW-1185">Reference proteome</keyword>